<proteinExistence type="predicted"/>
<dbReference type="InterPro" id="IPR023614">
    <property type="entry name" value="Porin_dom_sf"/>
</dbReference>
<evidence type="ECO:0000313" key="4">
    <source>
        <dbReference type="Proteomes" id="UP000286100"/>
    </source>
</evidence>
<organism evidence="3 4">
    <name type="scientific">Sphingomonas cavernae</name>
    <dbReference type="NCBI Taxonomy" id="2320861"/>
    <lineage>
        <taxon>Bacteria</taxon>
        <taxon>Pseudomonadati</taxon>
        <taxon>Pseudomonadota</taxon>
        <taxon>Alphaproteobacteria</taxon>
        <taxon>Sphingomonadales</taxon>
        <taxon>Sphingomonadaceae</taxon>
        <taxon>Sphingomonas</taxon>
    </lineage>
</organism>
<feature type="signal peptide" evidence="1">
    <location>
        <begin position="1"/>
        <end position="19"/>
    </location>
</feature>
<reference evidence="3 4" key="1">
    <citation type="submission" date="2018-09" db="EMBL/GenBank/DDBJ databases">
        <authorList>
            <person name="Zhu H."/>
        </authorList>
    </citation>
    <scope>NUCLEOTIDE SEQUENCE [LARGE SCALE GENOMIC DNA]</scope>
    <source>
        <strain evidence="3 4">K2R01-6</strain>
    </source>
</reference>
<accession>A0A418WKS4</accession>
<gene>
    <name evidence="3" type="ORF">D3876_10350</name>
</gene>
<dbReference type="RefSeq" id="WP_119761956.1">
    <property type="nucleotide sequence ID" value="NZ_QYUM01000003.1"/>
</dbReference>
<keyword evidence="1" id="KW-0732">Signal</keyword>
<keyword evidence="4" id="KW-1185">Reference proteome</keyword>
<comment type="caution">
    <text evidence="3">The sequence shown here is derived from an EMBL/GenBank/DDBJ whole genome shotgun (WGS) entry which is preliminary data.</text>
</comment>
<dbReference type="EMBL" id="QYUM01000003">
    <property type="protein sequence ID" value="RJF90615.1"/>
    <property type="molecule type" value="Genomic_DNA"/>
</dbReference>
<name>A0A418WKS4_9SPHN</name>
<sequence length="398" mass="43798">MFKYALALGLLASAAPALAKDVEFKPLIDTRLRYETVDQDGIARDADAVTARMRAGFELKKGDFSFLAESEATLAINEQYNSSTNGLTQYPMVADPENIELNRLQIQYRGLPRTVVTVGRQRINLDDQRFVGAVGWRQNEQTFDAVRVESSALGPVTVDLTYSWSDRTIFGIDSPIQSISGDNVFGTAGVKLGPVTVKSLAFLIDQDEAGRRQFSSQTYGVRATGGFKLGAKAKLNLTASYARQSDWHNNPNDYSADYWLGEAGLEVAGFSLTGGYEVLGADDGAAFTSFQTPLATLHKFQGWADKFLVTPPNGIRDFYASGGYTIKKAGPLGPVSMLVAWHQYDSDRLSMNYGTEWNAQITLKPMKTLGLTLKYADYDADGFATDTRKLWVQLDYIL</sequence>
<dbReference type="Proteomes" id="UP000286100">
    <property type="component" value="Unassembled WGS sequence"/>
</dbReference>
<dbReference type="OrthoDB" id="9767539at2"/>
<feature type="domain" description="Alginate export" evidence="2">
    <location>
        <begin position="31"/>
        <end position="159"/>
    </location>
</feature>
<dbReference type="Gene3D" id="2.40.160.10">
    <property type="entry name" value="Porin"/>
    <property type="match status" value="1"/>
</dbReference>
<dbReference type="InterPro" id="IPR025388">
    <property type="entry name" value="Alginate_export_dom"/>
</dbReference>
<dbReference type="AlphaFoldDB" id="A0A418WKS4"/>
<protein>
    <recommendedName>
        <fullName evidence="2">Alginate export domain-containing protein</fullName>
    </recommendedName>
</protein>
<dbReference type="Pfam" id="PF13372">
    <property type="entry name" value="Alginate_exp"/>
    <property type="match status" value="1"/>
</dbReference>
<evidence type="ECO:0000256" key="1">
    <source>
        <dbReference type="SAM" id="SignalP"/>
    </source>
</evidence>
<evidence type="ECO:0000313" key="3">
    <source>
        <dbReference type="EMBL" id="RJF90615.1"/>
    </source>
</evidence>
<evidence type="ECO:0000259" key="2">
    <source>
        <dbReference type="Pfam" id="PF13372"/>
    </source>
</evidence>
<feature type="chain" id="PRO_5019393600" description="Alginate export domain-containing protein" evidence="1">
    <location>
        <begin position="20"/>
        <end position="398"/>
    </location>
</feature>